<dbReference type="Proteomes" id="UP001235840">
    <property type="component" value="Unassembled WGS sequence"/>
</dbReference>
<dbReference type="PIRSF" id="PIRSF005690">
    <property type="entry name" value="GerBA"/>
    <property type="match status" value="1"/>
</dbReference>
<evidence type="ECO:0000256" key="1">
    <source>
        <dbReference type="ARBA" id="ARBA00004141"/>
    </source>
</evidence>
<keyword evidence="5" id="KW-0812">Transmembrane</keyword>
<keyword evidence="3 4" id="KW-0472">Membrane</keyword>
<dbReference type="Pfam" id="PF03323">
    <property type="entry name" value="GerA"/>
    <property type="match status" value="1"/>
</dbReference>
<dbReference type="EMBL" id="JAUSTY010000026">
    <property type="protein sequence ID" value="MDQ0168271.1"/>
    <property type="molecule type" value="Genomic_DNA"/>
</dbReference>
<feature type="transmembrane region" description="Helical" evidence="5">
    <location>
        <begin position="436"/>
        <end position="461"/>
    </location>
</feature>
<dbReference type="PANTHER" id="PTHR22550">
    <property type="entry name" value="SPORE GERMINATION PROTEIN"/>
    <property type="match status" value="1"/>
</dbReference>
<dbReference type="PANTHER" id="PTHR22550:SF5">
    <property type="entry name" value="LEUCINE ZIPPER PROTEIN 4"/>
    <property type="match status" value="1"/>
</dbReference>
<organism evidence="6 7">
    <name type="scientific">Caldalkalibacillus horti</name>
    <dbReference type="NCBI Taxonomy" id="77523"/>
    <lineage>
        <taxon>Bacteria</taxon>
        <taxon>Bacillati</taxon>
        <taxon>Bacillota</taxon>
        <taxon>Bacilli</taxon>
        <taxon>Bacillales</taxon>
        <taxon>Bacillaceae</taxon>
        <taxon>Caldalkalibacillus</taxon>
    </lineage>
</organism>
<comment type="similarity">
    <text evidence="2 4">Belongs to the GerABKA family.</text>
</comment>
<proteinExistence type="inferred from homology"/>
<evidence type="ECO:0000313" key="7">
    <source>
        <dbReference type="Proteomes" id="UP001235840"/>
    </source>
</evidence>
<evidence type="ECO:0000256" key="5">
    <source>
        <dbReference type="SAM" id="Phobius"/>
    </source>
</evidence>
<sequence length="510" mass="56871">MGNKFRKKRPILHRVNRNELDEPLSTKLQDSVTTIKNIFKESDDLIQRDFKIGKKLSACCFYISSLTDEQIVEQAILKPLIQAEEHYCADLPHTPPAIQEIVKELLVSASVTMHHSFDEALLPVLSGDALLIIDGASLLFTIESKGFEKRGIEEPQTEVVIRGPRDGFTESLETNISLLRRRIKSPDLIVQSNVLGKRSKMSVALLYIDGLANSELIEELHYRLACIDTDDISESGSIEQLIEDNVLSPFPQINHTERPDKTVAGLLNGQVAILVEGTPFSLIAPITFHQFFKSTEDYYDRWLIGSLIRLLRLFAAFISLFLPALYIAMVSYHQGMIPTKLALSIAGSREGIPFPALIEAMLMEATFELLREAGNRLPRPIGQTVGIVGGIIIGDAAVRAGIVSPFMVIMVALTAIASFSIPSYSVSITFRILRFAIMLAAGLFGLFGITLSFICISIHLVGLKSFGSYYLSPLAPYRFKDWLDFVLRAPISLLRYRTDEPKTVEDRKQK</sequence>
<name>A0ABT9W4V9_9BACI</name>
<comment type="caution">
    <text evidence="6">The sequence shown here is derived from an EMBL/GenBank/DDBJ whole genome shotgun (WGS) entry which is preliminary data.</text>
</comment>
<keyword evidence="5" id="KW-1133">Transmembrane helix</keyword>
<feature type="transmembrane region" description="Helical" evidence="5">
    <location>
        <begin position="406"/>
        <end position="424"/>
    </location>
</feature>
<dbReference type="InterPro" id="IPR004995">
    <property type="entry name" value="Spore_Ger"/>
</dbReference>
<evidence type="ECO:0000256" key="3">
    <source>
        <dbReference type="ARBA" id="ARBA00023136"/>
    </source>
</evidence>
<gene>
    <name evidence="6" type="ORF">J2S11_004224</name>
</gene>
<dbReference type="InterPro" id="IPR050768">
    <property type="entry name" value="UPF0353/GerABKA_families"/>
</dbReference>
<evidence type="ECO:0000256" key="4">
    <source>
        <dbReference type="PIRNR" id="PIRNR005690"/>
    </source>
</evidence>
<dbReference type="RefSeq" id="WP_307397880.1">
    <property type="nucleotide sequence ID" value="NZ_BAAADK010000004.1"/>
</dbReference>
<protein>
    <submittedName>
        <fullName evidence="6">Spore germination protein</fullName>
    </submittedName>
</protein>
<evidence type="ECO:0000256" key="2">
    <source>
        <dbReference type="ARBA" id="ARBA00005278"/>
    </source>
</evidence>
<feature type="transmembrane region" description="Helical" evidence="5">
    <location>
        <begin position="382"/>
        <end position="400"/>
    </location>
</feature>
<accession>A0ABT9W4V9</accession>
<reference evidence="6 7" key="1">
    <citation type="submission" date="2023-07" db="EMBL/GenBank/DDBJ databases">
        <title>Genomic Encyclopedia of Type Strains, Phase IV (KMG-IV): sequencing the most valuable type-strain genomes for metagenomic binning, comparative biology and taxonomic classification.</title>
        <authorList>
            <person name="Goeker M."/>
        </authorList>
    </citation>
    <scope>NUCLEOTIDE SEQUENCE [LARGE SCALE GENOMIC DNA]</scope>
    <source>
        <strain evidence="6 7">DSM 12751</strain>
    </source>
</reference>
<keyword evidence="7" id="KW-1185">Reference proteome</keyword>
<feature type="transmembrane region" description="Helical" evidence="5">
    <location>
        <begin position="310"/>
        <end position="332"/>
    </location>
</feature>
<evidence type="ECO:0000313" key="6">
    <source>
        <dbReference type="EMBL" id="MDQ0168271.1"/>
    </source>
</evidence>
<comment type="subcellular location">
    <subcellularLocation>
        <location evidence="4">Cell membrane</location>
    </subcellularLocation>
    <subcellularLocation>
        <location evidence="1">Membrane</location>
        <topology evidence="1">Multi-pass membrane protein</topology>
    </subcellularLocation>
</comment>